<dbReference type="EMBL" id="NAFL01000261">
    <property type="protein sequence ID" value="OSJ30370.1"/>
    <property type="molecule type" value="Genomic_DNA"/>
</dbReference>
<gene>
    <name evidence="2" type="ORF">BSZ19_24445</name>
</gene>
<evidence type="ECO:0000256" key="1">
    <source>
        <dbReference type="SAM" id="MobiDB-lite"/>
    </source>
</evidence>
<comment type="caution">
    <text evidence="2">The sequence shown here is derived from an EMBL/GenBank/DDBJ whole genome shotgun (WGS) entry which is preliminary data.</text>
</comment>
<sequence length="79" mass="8671">MSGYPKAVMAHPARQSASPVDALQAPISQPSRAGFRKLGAENVDPCDHRWLSQLQARPAPKEGNCVRYPSRRIADYPKA</sequence>
<accession>A0A1Y2JKC1</accession>
<protein>
    <submittedName>
        <fullName evidence="2">Uncharacterized protein</fullName>
    </submittedName>
</protein>
<evidence type="ECO:0000313" key="3">
    <source>
        <dbReference type="Proteomes" id="UP000193335"/>
    </source>
</evidence>
<proteinExistence type="predicted"/>
<dbReference type="AlphaFoldDB" id="A0A1Y2JKC1"/>
<evidence type="ECO:0000313" key="2">
    <source>
        <dbReference type="EMBL" id="OSJ30370.1"/>
    </source>
</evidence>
<reference evidence="2 3" key="1">
    <citation type="submission" date="2017-03" db="EMBL/GenBank/DDBJ databases">
        <title>Whole genome sequences of fourteen strains of Bradyrhizobium canariense and one strain of Bradyrhizobium japonicum isolated from Lupinus (Papilionoideae: Genisteae) species in Algeria.</title>
        <authorList>
            <person name="Crovadore J."/>
            <person name="Chekireb D."/>
            <person name="Brachmann A."/>
            <person name="Chablais R."/>
            <person name="Cochard B."/>
            <person name="Lefort F."/>
        </authorList>
    </citation>
    <scope>NUCLEOTIDE SEQUENCE [LARGE SCALE GENOMIC DNA]</scope>
    <source>
        <strain evidence="2 3">UBMA197</strain>
    </source>
</reference>
<name>A0A1Y2JKC1_BRAJP</name>
<dbReference type="Proteomes" id="UP000193335">
    <property type="component" value="Unassembled WGS sequence"/>
</dbReference>
<feature type="region of interest" description="Disordered" evidence="1">
    <location>
        <begin position="1"/>
        <end position="22"/>
    </location>
</feature>
<organism evidence="2 3">
    <name type="scientific">Bradyrhizobium japonicum</name>
    <dbReference type="NCBI Taxonomy" id="375"/>
    <lineage>
        <taxon>Bacteria</taxon>
        <taxon>Pseudomonadati</taxon>
        <taxon>Pseudomonadota</taxon>
        <taxon>Alphaproteobacteria</taxon>
        <taxon>Hyphomicrobiales</taxon>
        <taxon>Nitrobacteraceae</taxon>
        <taxon>Bradyrhizobium</taxon>
    </lineage>
</organism>